<accession>A0A8U7N840</accession>
<dbReference type="GO" id="GO:0005886">
    <property type="term" value="C:plasma membrane"/>
    <property type="evidence" value="ECO:0007669"/>
    <property type="project" value="UniProtKB-SubCell"/>
</dbReference>
<organism evidence="9 10">
    <name type="scientific">Corvus moneduloides</name>
    <name type="common">New Caledonian crow</name>
    <dbReference type="NCBI Taxonomy" id="1196302"/>
    <lineage>
        <taxon>Eukaryota</taxon>
        <taxon>Metazoa</taxon>
        <taxon>Chordata</taxon>
        <taxon>Craniata</taxon>
        <taxon>Vertebrata</taxon>
        <taxon>Euteleostomi</taxon>
        <taxon>Archelosauria</taxon>
        <taxon>Archosauria</taxon>
        <taxon>Dinosauria</taxon>
        <taxon>Saurischia</taxon>
        <taxon>Theropoda</taxon>
        <taxon>Coelurosauria</taxon>
        <taxon>Aves</taxon>
        <taxon>Neognathae</taxon>
        <taxon>Neoaves</taxon>
        <taxon>Telluraves</taxon>
        <taxon>Australaves</taxon>
        <taxon>Passeriformes</taxon>
        <taxon>Corvoidea</taxon>
        <taxon>Corvidae</taxon>
        <taxon>Corvus</taxon>
    </lineage>
</organism>
<feature type="transmembrane region" description="Helical" evidence="7">
    <location>
        <begin position="73"/>
        <end position="90"/>
    </location>
</feature>
<reference evidence="9" key="2">
    <citation type="submission" date="2025-08" db="UniProtKB">
        <authorList>
            <consortium name="Ensembl"/>
        </authorList>
    </citation>
    <scope>IDENTIFICATION</scope>
</reference>
<feature type="transmembrane region" description="Helical" evidence="7">
    <location>
        <begin position="269"/>
        <end position="287"/>
    </location>
</feature>
<dbReference type="GO" id="GO:0005254">
    <property type="term" value="F:chloride channel activity"/>
    <property type="evidence" value="ECO:0007669"/>
    <property type="project" value="UniProtKB-KW"/>
</dbReference>
<name>A0A8U7N840_CORMO</name>
<keyword evidence="7" id="KW-0869">Chloride channel</keyword>
<evidence type="ECO:0000256" key="6">
    <source>
        <dbReference type="ARBA" id="ARBA00034769"/>
    </source>
</evidence>
<dbReference type="Proteomes" id="UP000694553">
    <property type="component" value="Unassembled WGS sequence"/>
</dbReference>
<dbReference type="PANTHER" id="PTHR10736">
    <property type="entry name" value="BESTROPHIN"/>
    <property type="match status" value="1"/>
</dbReference>
<keyword evidence="4 7" id="KW-0472">Membrane</keyword>
<feature type="transmembrane region" description="Helical" evidence="7">
    <location>
        <begin position="235"/>
        <end position="257"/>
    </location>
</feature>
<keyword evidence="2 7" id="KW-0812">Transmembrane</keyword>
<feature type="region of interest" description="Disordered" evidence="8">
    <location>
        <begin position="493"/>
        <end position="598"/>
    </location>
</feature>
<dbReference type="AlphaFoldDB" id="A0A8U7N840"/>
<evidence type="ECO:0000256" key="2">
    <source>
        <dbReference type="ARBA" id="ARBA00022692"/>
    </source>
</evidence>
<dbReference type="InterPro" id="IPR000615">
    <property type="entry name" value="Bestrophin"/>
</dbReference>
<dbReference type="GO" id="GO:0034707">
    <property type="term" value="C:chloride channel complex"/>
    <property type="evidence" value="ECO:0007669"/>
    <property type="project" value="UniProtKB-KW"/>
</dbReference>
<reference evidence="10" key="1">
    <citation type="submission" date="2019-10" db="EMBL/GenBank/DDBJ databases">
        <title>Corvus moneduloides (New Caledonian crow) genome, bCorMon1, primary haplotype.</title>
        <authorList>
            <person name="Rutz C."/>
            <person name="Fungtammasan C."/>
            <person name="Mountcastle J."/>
            <person name="Formenti G."/>
            <person name="Chow W."/>
            <person name="Howe K."/>
            <person name="Steele M.P."/>
            <person name="Fernandes J."/>
            <person name="Gilbert M.T.P."/>
            <person name="Fedrigo O."/>
            <person name="Jarvis E.D."/>
            <person name="Gemmell N."/>
        </authorList>
    </citation>
    <scope>NUCLEOTIDE SEQUENCE [LARGE SCALE GENOMIC DNA]</scope>
</reference>
<sequence length="736" mass="81253">MTVTYTSRVATARFGGFSQLLLLWRGSIYKLLYRELLLFLAAYLGLSLAYRFLLSEAQRRLFEKLVLYCDKSANLIPVSFVLGFYVALVLERWWGQFRTVPAPDGLMVAVAGSVHGADARGRLLRRTLLRYGSLAALLVLRAVSTPVYKRFPTTDHLVQAGFLTREERRRLEGLRSPYNKFWVPCAWFGALAGQARREGRVRDDCALKLLMEELNRFRAHCSLLFHYDWISVPLVYTQVVTIAVYTFFLTCLIGRQFLDPAQGYAGHELDLGVPVFTLLQFFFYVGWLKVAEQLINPFGEDDDDFETNTLIDRNFQVSMLAVDELYGEVPALERDRYWDAASPQAPYTAAAAPPRHPTFQGSAFDVTLAKEEMQFQPLEDIGDPLGAPPDPAPRAPPGPRRLSLLRRKSSSEGGGGPEPPPGGRGPPGPVAAAPQRRARGLTGGPQNLRPNPVRAPPIKTQRICREMIELWRRDPNSGRGLLDGNGNEGLDLAWEGNPRNLRNSTSKDPTSKFPHPKSHLRNSTSKDPTSKFPHPKSHLRNSTSKDPTSKFPHPKSHLRNSTSKDPTSKFPHPKSHLQNSTSKFPAPESHLQNSTSKLAHPEFHLRNSRPWLCDVTARAHPPGCFFYFLGNKRPPELSRRLQEPSEQNSEPQPSFYGFDEPGAGGGSQPPLFTAAPSPTGRGSLPPLTPPHPRRSPPRSAPRAAAAPGGAARCAPSAGRGGRGGAAAPGGVGIPPR</sequence>
<feature type="region of interest" description="Disordered" evidence="8">
    <location>
        <begin position="636"/>
        <end position="736"/>
    </location>
</feature>
<dbReference type="Ensembl" id="ENSCMUT00000036721.1">
    <property type="protein sequence ID" value="ENSCMUP00000034396.1"/>
    <property type="gene ID" value="ENSCMUG00000018172.1"/>
</dbReference>
<dbReference type="PANTHER" id="PTHR10736:SF1">
    <property type="entry name" value="BESTROPHIN-2"/>
    <property type="match status" value="1"/>
</dbReference>
<evidence type="ECO:0000256" key="4">
    <source>
        <dbReference type="ARBA" id="ARBA00023136"/>
    </source>
</evidence>
<dbReference type="InterPro" id="IPR021134">
    <property type="entry name" value="Bestrophin-like"/>
</dbReference>
<feature type="compositionally biased region" description="Low complexity" evidence="8">
    <location>
        <begin position="700"/>
        <end position="717"/>
    </location>
</feature>
<feature type="transmembrane region" description="Helical" evidence="7">
    <location>
        <begin position="36"/>
        <end position="53"/>
    </location>
</feature>
<comment type="similarity">
    <text evidence="6 7">Belongs to the anion channel-forming bestrophin (TC 1.A.46) family. Calcium-sensitive chloride channel subfamily.</text>
</comment>
<keyword evidence="7" id="KW-1003">Cell membrane</keyword>
<evidence type="ECO:0000256" key="5">
    <source>
        <dbReference type="ARBA" id="ARBA00024167"/>
    </source>
</evidence>
<protein>
    <recommendedName>
        <fullName evidence="7">Bestrophin homolog</fullName>
    </recommendedName>
</protein>
<keyword evidence="7" id="KW-0813">Transport</keyword>
<feature type="compositionally biased region" description="Pro residues" evidence="8">
    <location>
        <begin position="417"/>
        <end position="429"/>
    </location>
</feature>
<evidence type="ECO:0000256" key="8">
    <source>
        <dbReference type="SAM" id="MobiDB-lite"/>
    </source>
</evidence>
<evidence type="ECO:0000256" key="1">
    <source>
        <dbReference type="ARBA" id="ARBA00004370"/>
    </source>
</evidence>
<comment type="subcellular location">
    <subcellularLocation>
        <location evidence="7">Cell membrane</location>
        <topology evidence="7">Multi-pass membrane protein</topology>
    </subcellularLocation>
    <subcellularLocation>
        <location evidence="1">Membrane</location>
    </subcellularLocation>
</comment>
<feature type="region of interest" description="Disordered" evidence="8">
    <location>
        <begin position="379"/>
        <end position="460"/>
    </location>
</feature>
<feature type="compositionally biased region" description="Gly residues" evidence="8">
    <location>
        <begin position="718"/>
        <end position="736"/>
    </location>
</feature>
<keyword evidence="7" id="KW-0407">Ion channel</keyword>
<feature type="compositionally biased region" description="Pro residues" evidence="8">
    <location>
        <begin position="386"/>
        <end position="399"/>
    </location>
</feature>
<evidence type="ECO:0000313" key="9">
    <source>
        <dbReference type="Ensembl" id="ENSCMUP00000034396.1"/>
    </source>
</evidence>
<dbReference type="Pfam" id="PF01062">
    <property type="entry name" value="Bestrophin"/>
    <property type="match status" value="1"/>
</dbReference>
<evidence type="ECO:0000256" key="7">
    <source>
        <dbReference type="RuleBase" id="RU363126"/>
    </source>
</evidence>
<comment type="function">
    <text evidence="7">Forms chloride channels.</text>
</comment>
<comment type="catalytic activity">
    <reaction evidence="5">
        <text>chloride(in) = chloride(out)</text>
        <dbReference type="Rhea" id="RHEA:29823"/>
        <dbReference type="ChEBI" id="CHEBI:17996"/>
    </reaction>
</comment>
<keyword evidence="10" id="KW-1185">Reference proteome</keyword>
<evidence type="ECO:0000313" key="10">
    <source>
        <dbReference type="Proteomes" id="UP000694553"/>
    </source>
</evidence>
<keyword evidence="7" id="KW-0406">Ion transport</keyword>
<feature type="transmembrane region" description="Helical" evidence="7">
    <location>
        <begin position="128"/>
        <end position="148"/>
    </location>
</feature>
<proteinExistence type="inferred from homology"/>
<evidence type="ECO:0000256" key="3">
    <source>
        <dbReference type="ARBA" id="ARBA00022989"/>
    </source>
</evidence>
<reference evidence="9" key="3">
    <citation type="submission" date="2025-09" db="UniProtKB">
        <authorList>
            <consortium name="Ensembl"/>
        </authorList>
    </citation>
    <scope>IDENTIFICATION</scope>
</reference>
<keyword evidence="7" id="KW-0868">Chloride</keyword>
<keyword evidence="3 7" id="KW-1133">Transmembrane helix</keyword>